<keyword evidence="2" id="KW-1185">Reference proteome</keyword>
<evidence type="ECO:0000313" key="1">
    <source>
        <dbReference type="EMBL" id="GMR31400.1"/>
    </source>
</evidence>
<proteinExistence type="predicted"/>
<dbReference type="AlphaFoldDB" id="A0AAN5C5J1"/>
<comment type="caution">
    <text evidence="1">The sequence shown here is derived from an EMBL/GenBank/DDBJ whole genome shotgun (WGS) entry which is preliminary data.</text>
</comment>
<dbReference type="EMBL" id="BTRK01000001">
    <property type="protein sequence ID" value="GMR31400.1"/>
    <property type="molecule type" value="Genomic_DNA"/>
</dbReference>
<feature type="non-terminal residue" evidence="1">
    <location>
        <position position="1"/>
    </location>
</feature>
<sequence length="65" mass="7586">SWNYRGSEWAETYGIFFDEAFCISELSLVFCIDCVTLSKLRKFASKNSDLDDKRKKNEGRLLIQV</sequence>
<evidence type="ECO:0000313" key="2">
    <source>
        <dbReference type="Proteomes" id="UP001328107"/>
    </source>
</evidence>
<protein>
    <submittedName>
        <fullName evidence="1">Uncharacterized protein</fullName>
    </submittedName>
</protein>
<organism evidence="1 2">
    <name type="scientific">Pristionchus mayeri</name>
    <dbReference type="NCBI Taxonomy" id="1317129"/>
    <lineage>
        <taxon>Eukaryota</taxon>
        <taxon>Metazoa</taxon>
        <taxon>Ecdysozoa</taxon>
        <taxon>Nematoda</taxon>
        <taxon>Chromadorea</taxon>
        <taxon>Rhabditida</taxon>
        <taxon>Rhabditina</taxon>
        <taxon>Diplogasteromorpha</taxon>
        <taxon>Diplogasteroidea</taxon>
        <taxon>Neodiplogasteridae</taxon>
        <taxon>Pristionchus</taxon>
    </lineage>
</organism>
<accession>A0AAN5C5J1</accession>
<dbReference type="Proteomes" id="UP001328107">
    <property type="component" value="Unassembled WGS sequence"/>
</dbReference>
<feature type="non-terminal residue" evidence="1">
    <location>
        <position position="65"/>
    </location>
</feature>
<name>A0AAN5C5J1_9BILA</name>
<gene>
    <name evidence="1" type="ORF">PMAYCL1PPCAC_01595</name>
</gene>
<reference evidence="2" key="1">
    <citation type="submission" date="2022-10" db="EMBL/GenBank/DDBJ databases">
        <title>Genome assembly of Pristionchus species.</title>
        <authorList>
            <person name="Yoshida K."/>
            <person name="Sommer R.J."/>
        </authorList>
    </citation>
    <scope>NUCLEOTIDE SEQUENCE [LARGE SCALE GENOMIC DNA]</scope>
    <source>
        <strain evidence="2">RS5460</strain>
    </source>
</reference>